<dbReference type="GO" id="GO:0003697">
    <property type="term" value="F:single-stranded DNA binding"/>
    <property type="evidence" value="ECO:0007669"/>
    <property type="project" value="TreeGrafter"/>
</dbReference>
<dbReference type="PANTHER" id="PTHR15822">
    <property type="entry name" value="TRAF AND TNF RECEPTOR-ASSOCIATED PROTEIN"/>
    <property type="match status" value="1"/>
</dbReference>
<evidence type="ECO:0000256" key="3">
    <source>
        <dbReference type="ARBA" id="ARBA00004322"/>
    </source>
</evidence>
<evidence type="ECO:0000256" key="8">
    <source>
        <dbReference type="ARBA" id="ARBA00022842"/>
    </source>
</evidence>
<evidence type="ECO:0000256" key="6">
    <source>
        <dbReference type="ARBA" id="ARBA00022763"/>
    </source>
</evidence>
<dbReference type="OrthoDB" id="9975959at2759"/>
<keyword evidence="4" id="KW-0540">Nuclease</keyword>
<dbReference type="Pfam" id="PF03372">
    <property type="entry name" value="Exo_endo_phos"/>
    <property type="match status" value="1"/>
</dbReference>
<organism evidence="12 13">
    <name type="scientific">Trichoderma guizhouense</name>
    <dbReference type="NCBI Taxonomy" id="1491466"/>
    <lineage>
        <taxon>Eukaryota</taxon>
        <taxon>Fungi</taxon>
        <taxon>Dikarya</taxon>
        <taxon>Ascomycota</taxon>
        <taxon>Pezizomycotina</taxon>
        <taxon>Sordariomycetes</taxon>
        <taxon>Hypocreomycetidae</taxon>
        <taxon>Hypocreales</taxon>
        <taxon>Hypocreaceae</taxon>
        <taxon>Trichoderma</taxon>
    </lineage>
</organism>
<keyword evidence="9" id="KW-0234">DNA repair</keyword>
<dbReference type="SUPFAM" id="SSF56219">
    <property type="entry name" value="DNase I-like"/>
    <property type="match status" value="1"/>
</dbReference>
<dbReference type="GO" id="GO:0005737">
    <property type="term" value="C:cytoplasm"/>
    <property type="evidence" value="ECO:0007669"/>
    <property type="project" value="TreeGrafter"/>
</dbReference>
<dbReference type="InterPro" id="IPR051547">
    <property type="entry name" value="TDP2-like"/>
</dbReference>
<protein>
    <recommendedName>
        <fullName evidence="11">Endonuclease/exonuclease/phosphatase domain-containing protein</fullName>
    </recommendedName>
</protein>
<gene>
    <name evidence="12" type="ORF">A0O28_0038500</name>
</gene>
<evidence type="ECO:0000256" key="4">
    <source>
        <dbReference type="ARBA" id="ARBA00022722"/>
    </source>
</evidence>
<proteinExistence type="predicted"/>
<accession>A0A1T3CNR3</accession>
<comment type="caution">
    <text evidence="12">The sequence shown here is derived from an EMBL/GenBank/DDBJ whole genome shotgun (WGS) entry which is preliminary data.</text>
</comment>
<dbReference type="GO" id="GO:0004518">
    <property type="term" value="F:nuclease activity"/>
    <property type="evidence" value="ECO:0007669"/>
    <property type="project" value="UniProtKB-KW"/>
</dbReference>
<sequence>MVIPRISRILSTFSPYARRWVPTPPGLPTVNQNLTSLCLSTWNIDAFSPRPVARASAIIGRLLTDSSATGDIIFLQEVSREVRDYLLYDDRIRAGFFITDAEDEIAFNTVPFATITLLSKACFTSFTPKNDIIVTSMGVAIASPVARFKFPSQYGRDALCTDVILPRPKSILPTQQRWQHLRLVNVHLDSLASTLHYRKEQMRIVGNILCPTDDQKENGQRSLGLVAGDFNAISQDDQELVARNSLVDAWVRLYGNNTAKSGGWTWGYEKRQNNLMPRRLDKVAMTEGLEPIDMYITYPGVVVIPKPGKERDSEVRWSDHAGLNCSFRIGC</sequence>
<dbReference type="InterPro" id="IPR036691">
    <property type="entry name" value="Endo/exonu/phosph_ase_sf"/>
</dbReference>
<dbReference type="InterPro" id="IPR005135">
    <property type="entry name" value="Endo/exonuclease/phosphatase"/>
</dbReference>
<comment type="subcellular location">
    <subcellularLocation>
        <location evidence="3">Nucleus</location>
        <location evidence="3">PML body</location>
    </subcellularLocation>
</comment>
<dbReference type="EMBL" id="LVVK01000013">
    <property type="protein sequence ID" value="OPB42729.1"/>
    <property type="molecule type" value="Genomic_DNA"/>
</dbReference>
<keyword evidence="13" id="KW-1185">Reference proteome</keyword>
<evidence type="ECO:0000256" key="2">
    <source>
        <dbReference type="ARBA" id="ARBA00001946"/>
    </source>
</evidence>
<evidence type="ECO:0000259" key="11">
    <source>
        <dbReference type="Pfam" id="PF03372"/>
    </source>
</evidence>
<evidence type="ECO:0000256" key="7">
    <source>
        <dbReference type="ARBA" id="ARBA00022801"/>
    </source>
</evidence>
<dbReference type="GO" id="GO:0046872">
    <property type="term" value="F:metal ion binding"/>
    <property type="evidence" value="ECO:0007669"/>
    <property type="project" value="UniProtKB-KW"/>
</dbReference>
<evidence type="ECO:0000313" key="12">
    <source>
        <dbReference type="EMBL" id="OPB42729.1"/>
    </source>
</evidence>
<keyword evidence="8" id="KW-0460">Magnesium</keyword>
<keyword evidence="10" id="KW-0539">Nucleus</keyword>
<keyword evidence="5" id="KW-0479">Metal-binding</keyword>
<keyword evidence="6" id="KW-0227">DNA damage</keyword>
<dbReference type="AlphaFoldDB" id="A0A1T3CNR3"/>
<dbReference type="Proteomes" id="UP000191004">
    <property type="component" value="Unassembled WGS sequence"/>
</dbReference>
<comment type="cofactor">
    <cofactor evidence="2">
        <name>Mg(2+)</name>
        <dbReference type="ChEBI" id="CHEBI:18420"/>
    </cofactor>
</comment>
<comment type="cofactor">
    <cofactor evidence="1">
        <name>Mn(2+)</name>
        <dbReference type="ChEBI" id="CHEBI:29035"/>
    </cofactor>
</comment>
<evidence type="ECO:0000256" key="10">
    <source>
        <dbReference type="ARBA" id="ARBA00023242"/>
    </source>
</evidence>
<feature type="domain" description="Endonuclease/exonuclease/phosphatase" evidence="11">
    <location>
        <begin position="41"/>
        <end position="320"/>
    </location>
</feature>
<dbReference type="Gene3D" id="3.60.10.10">
    <property type="entry name" value="Endonuclease/exonuclease/phosphatase"/>
    <property type="match status" value="1"/>
</dbReference>
<evidence type="ECO:0000313" key="13">
    <source>
        <dbReference type="Proteomes" id="UP000191004"/>
    </source>
</evidence>
<evidence type="ECO:0000256" key="5">
    <source>
        <dbReference type="ARBA" id="ARBA00022723"/>
    </source>
</evidence>
<evidence type="ECO:0000256" key="9">
    <source>
        <dbReference type="ARBA" id="ARBA00023204"/>
    </source>
</evidence>
<dbReference type="GO" id="GO:0070260">
    <property type="term" value="F:5'-tyrosyl-DNA phosphodiesterase activity"/>
    <property type="evidence" value="ECO:0007669"/>
    <property type="project" value="TreeGrafter"/>
</dbReference>
<keyword evidence="7" id="KW-0378">Hydrolase</keyword>
<evidence type="ECO:0000256" key="1">
    <source>
        <dbReference type="ARBA" id="ARBA00001936"/>
    </source>
</evidence>
<dbReference type="PANTHER" id="PTHR15822:SF4">
    <property type="entry name" value="TYROSYL-DNA PHOSPHODIESTERASE 2"/>
    <property type="match status" value="1"/>
</dbReference>
<reference evidence="12 13" key="1">
    <citation type="submission" date="2016-04" db="EMBL/GenBank/DDBJ databases">
        <title>Multiple horizontal gene transfer events from other fungi enriched the ability of the initially mycotrophic fungus Trichoderma (Ascomycota) to feed on dead plant biomass.</title>
        <authorList>
            <person name="Atanasova L."/>
            <person name="Chenthamara K."/>
            <person name="Zhang J."/>
            <person name="Grujic M."/>
            <person name="Henrissat B."/>
            <person name="Kuo A."/>
            <person name="Aertz A."/>
            <person name="Salamov A."/>
            <person name="Lipzen A."/>
            <person name="Labutti K."/>
            <person name="Barry K."/>
            <person name="Miao Y."/>
            <person name="Rahimi M.J."/>
            <person name="Shen Q."/>
            <person name="Grigoriev I.V."/>
            <person name="Kubicek C.P."/>
            <person name="Druzhinina I.S."/>
        </authorList>
    </citation>
    <scope>NUCLEOTIDE SEQUENCE [LARGE SCALE GENOMIC DNA]</scope>
    <source>
        <strain evidence="12 13">NJAU 4742</strain>
    </source>
</reference>
<dbReference type="GO" id="GO:0006302">
    <property type="term" value="P:double-strand break repair"/>
    <property type="evidence" value="ECO:0007669"/>
    <property type="project" value="TreeGrafter"/>
</dbReference>
<name>A0A1T3CNR3_9HYPO</name>